<name>A0ABT7DWD4_9NEIS</name>
<evidence type="ECO:0000313" key="1">
    <source>
        <dbReference type="EMBL" id="MDK2124134.1"/>
    </source>
</evidence>
<accession>A0ABT7DWD4</accession>
<proteinExistence type="predicted"/>
<keyword evidence="2" id="KW-1185">Reference proteome</keyword>
<protein>
    <submittedName>
        <fullName evidence="1">Uncharacterized protein</fullName>
    </submittedName>
</protein>
<organism evidence="1 2">
    <name type="scientific">Parachitinimonas caeni</name>
    <dbReference type="NCBI Taxonomy" id="3031301"/>
    <lineage>
        <taxon>Bacteria</taxon>
        <taxon>Pseudomonadati</taxon>
        <taxon>Pseudomonadota</taxon>
        <taxon>Betaproteobacteria</taxon>
        <taxon>Neisseriales</taxon>
        <taxon>Chitinibacteraceae</taxon>
        <taxon>Parachitinimonas</taxon>
    </lineage>
</organism>
<dbReference type="Proteomes" id="UP001172778">
    <property type="component" value="Unassembled WGS sequence"/>
</dbReference>
<gene>
    <name evidence="1" type="ORF">PZA18_08750</name>
</gene>
<sequence>MRTMEDAKGIVLFLDWVRGEDAYAGMLEGTPYLARKFRLLRGRTAMNSPGVYVHGLDELEAEIATLSRDTPIWAPRESWCARLLEAPDWHLRLQNYLLIQWYQEGGDPMATLSSIVATLDFRALCQQEAVEPED</sequence>
<comment type="caution">
    <text evidence="1">The sequence shown here is derived from an EMBL/GenBank/DDBJ whole genome shotgun (WGS) entry which is preliminary data.</text>
</comment>
<dbReference type="EMBL" id="JARRAF010000008">
    <property type="protein sequence ID" value="MDK2124134.1"/>
    <property type="molecule type" value="Genomic_DNA"/>
</dbReference>
<evidence type="ECO:0000313" key="2">
    <source>
        <dbReference type="Proteomes" id="UP001172778"/>
    </source>
</evidence>
<reference evidence="1" key="1">
    <citation type="submission" date="2023-03" db="EMBL/GenBank/DDBJ databases">
        <title>Chitinimonas shenzhenensis gen. nov., sp. nov., a novel member of family Burkholderiaceae isolated from activated sludge collected in Shen Zhen, China.</title>
        <authorList>
            <person name="Wang X."/>
        </authorList>
    </citation>
    <scope>NUCLEOTIDE SEQUENCE</scope>
    <source>
        <strain evidence="1">DQS-5</strain>
    </source>
</reference>
<dbReference type="RefSeq" id="WP_284100444.1">
    <property type="nucleotide sequence ID" value="NZ_JARRAF010000008.1"/>
</dbReference>